<evidence type="ECO:0000313" key="13">
    <source>
        <dbReference type="EMBL" id="KAJ1724251.1"/>
    </source>
</evidence>
<evidence type="ECO:0000259" key="11">
    <source>
        <dbReference type="Pfam" id="PF08221"/>
    </source>
</evidence>
<dbReference type="Pfam" id="PF05645">
    <property type="entry name" value="RNA_pol_Rpc82"/>
    <property type="match status" value="1"/>
</dbReference>
<dbReference type="Pfam" id="PF08221">
    <property type="entry name" value="HTH_9"/>
    <property type="match status" value="1"/>
</dbReference>
<evidence type="ECO:0000259" key="10">
    <source>
        <dbReference type="Pfam" id="PF05645"/>
    </source>
</evidence>
<evidence type="ECO:0000256" key="1">
    <source>
        <dbReference type="ARBA" id="ARBA00004123"/>
    </source>
</evidence>
<dbReference type="GO" id="GO:0006351">
    <property type="term" value="P:DNA-templated transcription"/>
    <property type="evidence" value="ECO:0007669"/>
    <property type="project" value="InterPro"/>
</dbReference>
<dbReference type="AlphaFoldDB" id="A0A9W7Y3D6"/>
<dbReference type="InterPro" id="IPR039748">
    <property type="entry name" value="RPC3"/>
</dbReference>
<evidence type="ECO:0000313" key="14">
    <source>
        <dbReference type="Proteomes" id="UP001149813"/>
    </source>
</evidence>
<evidence type="ECO:0000259" key="12">
    <source>
        <dbReference type="Pfam" id="PF22536"/>
    </source>
</evidence>
<keyword evidence="5 9" id="KW-0240">DNA-directed RNA polymerase</keyword>
<feature type="domain" description="RNA polymerase III subunit RPC82-related helix-turn-helix" evidence="11">
    <location>
        <begin position="8"/>
        <end position="66"/>
    </location>
</feature>
<evidence type="ECO:0000256" key="4">
    <source>
        <dbReference type="ARBA" id="ARBA00016689"/>
    </source>
</evidence>
<gene>
    <name evidence="13" type="primary">RPC82</name>
    <name evidence="13" type="ORF">LPJ53_001464</name>
</gene>
<comment type="function">
    <text evidence="8 9">DNA-dependent RNA polymerase catalyzes the transcription of DNA into RNA using the four ribonucleoside triphosphates as substrates. Specific core component of RNA polymerase III which synthesizes small RNAs, such as 5S rRNA and tRNAs.</text>
</comment>
<feature type="domain" description="RNA polymerase III Rpc82 C -terminal" evidence="10">
    <location>
        <begin position="148"/>
        <end position="412"/>
    </location>
</feature>
<dbReference type="Gene3D" id="1.10.10.10">
    <property type="entry name" value="Winged helix-like DNA-binding domain superfamily/Winged helix DNA-binding domain"/>
    <property type="match status" value="3"/>
</dbReference>
<evidence type="ECO:0000256" key="7">
    <source>
        <dbReference type="ARBA" id="ARBA00023242"/>
    </source>
</evidence>
<dbReference type="InterPro" id="IPR013197">
    <property type="entry name" value="RNA_pol_III_RPC82-rel_HTH"/>
</dbReference>
<evidence type="ECO:0000256" key="8">
    <source>
        <dbReference type="ARBA" id="ARBA00025127"/>
    </source>
</evidence>
<dbReference type="SUPFAM" id="SSF46785">
    <property type="entry name" value="Winged helix' DNA-binding domain"/>
    <property type="match status" value="1"/>
</dbReference>
<dbReference type="OrthoDB" id="272392at2759"/>
<dbReference type="Pfam" id="PF22536">
    <property type="entry name" value="WHD_POLR3C"/>
    <property type="match status" value="1"/>
</dbReference>
<dbReference type="EMBL" id="JANBOJ010000037">
    <property type="protein sequence ID" value="KAJ1724251.1"/>
    <property type="molecule type" value="Genomic_DNA"/>
</dbReference>
<feature type="domain" description="DNA-directed RNA polymerase III subunit RPC3 winged-helix" evidence="12">
    <location>
        <begin position="417"/>
        <end position="493"/>
    </location>
</feature>
<accession>A0A9W7Y3D6</accession>
<dbReference type="PANTHER" id="PTHR12949:SF0">
    <property type="entry name" value="DNA-DIRECTED RNA POLYMERASE III SUBUNIT RPC3"/>
    <property type="match status" value="1"/>
</dbReference>
<keyword evidence="7 9" id="KW-0539">Nucleus</keyword>
<organism evidence="13 14">
    <name type="scientific">Coemansia erecta</name>
    <dbReference type="NCBI Taxonomy" id="147472"/>
    <lineage>
        <taxon>Eukaryota</taxon>
        <taxon>Fungi</taxon>
        <taxon>Fungi incertae sedis</taxon>
        <taxon>Zoopagomycota</taxon>
        <taxon>Kickxellomycotina</taxon>
        <taxon>Kickxellomycetes</taxon>
        <taxon>Kickxellales</taxon>
        <taxon>Kickxellaceae</taxon>
        <taxon>Coemansia</taxon>
    </lineage>
</organism>
<dbReference type="Proteomes" id="UP001149813">
    <property type="component" value="Unassembled WGS sequence"/>
</dbReference>
<sequence>MFTQQVDLCRRIIREHFGPIVEKVVTALIGDGRLPLGAVIRKTGLSPQNTRQALAVLIQHSIVTHAESKEGLHIVTFYSVNLKTILRLKRVGLYMGLVDERIGKEGLTIFRTIMANGMMSIASIRSALGIRKNTKANVAASFDVAVNRMVKERFITAATPKDTVTKIDRRMQEEAKLIGELALPPTSKQLMEIRRKLADQEDEAYYSSAIVGIKRAAVDSDSTGRSSKMRVHDGPDGLPVAQGLGIYSNGQSEPEAQLDAVDEKVCFRPYYDRLDVLLRNHQIANYFIDKYNAGAGIVVKSILRITEPQTRTCRDKTSNPVSVFQIIGNIPAEAQLADSVDTGSDMFYKRLQPEDDPMSPGASAEAQRKKRSDAIFALLDVLQSDSSGIVAKVEEQAGGQYRINFERAAAVLRDRALDSLIQEKFGAMHARIVRVLRDKQKLDEKTVSQATMLPIAMCRERLHDLALSGLIDTFDIPRTADRNPSRMFYLWFVNPEKQVRSAMSYIFQGMSNLYQRIDHEMAIRSALVTKTKRKDVIADPSLLTDYERKELKSLLAIKQKLEAALIRLDGMLLITHDINPHSSDLQLLQ</sequence>
<dbReference type="GO" id="GO:0003697">
    <property type="term" value="F:single-stranded DNA binding"/>
    <property type="evidence" value="ECO:0007669"/>
    <property type="project" value="UniProtKB-UniRule"/>
</dbReference>
<protein>
    <recommendedName>
        <fullName evidence="4 9">DNA-directed RNA polymerase III subunit RPC3</fullName>
        <shortName evidence="9">RNA polymerase III subunit C3</shortName>
    </recommendedName>
</protein>
<proteinExistence type="inferred from homology"/>
<dbReference type="InterPro" id="IPR036388">
    <property type="entry name" value="WH-like_DNA-bd_sf"/>
</dbReference>
<evidence type="ECO:0000256" key="3">
    <source>
        <dbReference type="ARBA" id="ARBA00011206"/>
    </source>
</evidence>
<comment type="subunit">
    <text evidence="3 9">Component of the RNA polymerase III (Pol III) complex consisting of 17 subunits.</text>
</comment>
<keyword evidence="14" id="KW-1185">Reference proteome</keyword>
<evidence type="ECO:0000256" key="2">
    <source>
        <dbReference type="ARBA" id="ARBA00006835"/>
    </source>
</evidence>
<evidence type="ECO:0000256" key="5">
    <source>
        <dbReference type="ARBA" id="ARBA00022478"/>
    </source>
</evidence>
<dbReference type="PANTHER" id="PTHR12949">
    <property type="entry name" value="RNA POLYMERASE III DNA DIRECTED -RELATED"/>
    <property type="match status" value="1"/>
</dbReference>
<keyword evidence="6 9" id="KW-0804">Transcription</keyword>
<dbReference type="InterPro" id="IPR055207">
    <property type="entry name" value="POLR3C_WHD"/>
</dbReference>
<reference evidence="13" key="1">
    <citation type="submission" date="2022-07" db="EMBL/GenBank/DDBJ databases">
        <title>Phylogenomic reconstructions and comparative analyses of Kickxellomycotina fungi.</title>
        <authorList>
            <person name="Reynolds N.K."/>
            <person name="Stajich J.E."/>
            <person name="Barry K."/>
            <person name="Grigoriev I.V."/>
            <person name="Crous P."/>
            <person name="Smith M.E."/>
        </authorList>
    </citation>
    <scope>NUCLEOTIDE SEQUENCE</scope>
    <source>
        <strain evidence="13">NBRC 32514</strain>
    </source>
</reference>
<comment type="similarity">
    <text evidence="2 9">Belongs to the RNA polymerase beta chain family.</text>
</comment>
<comment type="caution">
    <text evidence="13">The sequence shown here is derived from an EMBL/GenBank/DDBJ whole genome shotgun (WGS) entry which is preliminary data.</text>
</comment>
<name>A0A9W7Y3D6_9FUNG</name>
<dbReference type="GO" id="GO:0005666">
    <property type="term" value="C:RNA polymerase III complex"/>
    <property type="evidence" value="ECO:0007669"/>
    <property type="project" value="UniProtKB-UniRule"/>
</dbReference>
<evidence type="ECO:0000256" key="6">
    <source>
        <dbReference type="ARBA" id="ARBA00023163"/>
    </source>
</evidence>
<dbReference type="InterPro" id="IPR036390">
    <property type="entry name" value="WH_DNA-bd_sf"/>
</dbReference>
<dbReference type="InterPro" id="IPR008806">
    <property type="entry name" value="RNA_pol_III_Rpc82_C"/>
</dbReference>
<comment type="subcellular location">
    <subcellularLocation>
        <location evidence="1 9">Nucleus</location>
    </subcellularLocation>
</comment>
<evidence type="ECO:0000256" key="9">
    <source>
        <dbReference type="RuleBase" id="RU367076"/>
    </source>
</evidence>